<evidence type="ECO:0000313" key="1">
    <source>
        <dbReference type="EMBL" id="CDW33865.1"/>
    </source>
</evidence>
<reference evidence="1" key="1">
    <citation type="submission" date="2014-05" db="EMBL/GenBank/DDBJ databases">
        <authorList>
            <person name="Chronopoulou M."/>
        </authorList>
    </citation>
    <scope>NUCLEOTIDE SEQUENCE</scope>
    <source>
        <tissue evidence="1">Whole organism</tissue>
    </source>
</reference>
<dbReference type="EMBL" id="HACA01016504">
    <property type="protein sequence ID" value="CDW33865.1"/>
    <property type="molecule type" value="Transcribed_RNA"/>
</dbReference>
<organism evidence="1">
    <name type="scientific">Lepeophtheirus salmonis</name>
    <name type="common">Salmon louse</name>
    <name type="synonym">Caligus salmonis</name>
    <dbReference type="NCBI Taxonomy" id="72036"/>
    <lineage>
        <taxon>Eukaryota</taxon>
        <taxon>Metazoa</taxon>
        <taxon>Ecdysozoa</taxon>
        <taxon>Arthropoda</taxon>
        <taxon>Crustacea</taxon>
        <taxon>Multicrustacea</taxon>
        <taxon>Hexanauplia</taxon>
        <taxon>Copepoda</taxon>
        <taxon>Siphonostomatoida</taxon>
        <taxon>Caligidae</taxon>
        <taxon>Lepeophtheirus</taxon>
    </lineage>
</organism>
<accession>A0A0K2U768</accession>
<dbReference type="AlphaFoldDB" id="A0A0K2U768"/>
<sequence>MIQFLPIEELFYGVQLQSYLLNSYLPF</sequence>
<name>A0A0K2U768_LEPSM</name>
<proteinExistence type="predicted"/>
<protein>
    <submittedName>
        <fullName evidence="1">Uncharacterized protein</fullName>
    </submittedName>
</protein>